<gene>
    <name evidence="2" type="ORF">JKL49_12855</name>
</gene>
<organism evidence="2">
    <name type="scientific">Phenylobacterium glaciei</name>
    <dbReference type="NCBI Taxonomy" id="2803784"/>
    <lineage>
        <taxon>Bacteria</taxon>
        <taxon>Pseudomonadati</taxon>
        <taxon>Pseudomonadota</taxon>
        <taxon>Alphaproteobacteria</taxon>
        <taxon>Caulobacterales</taxon>
        <taxon>Caulobacteraceae</taxon>
        <taxon>Phenylobacterium</taxon>
    </lineage>
</organism>
<dbReference type="EMBL" id="CP068570">
    <property type="protein sequence ID" value="QQZ51729.1"/>
    <property type="molecule type" value="Genomic_DNA"/>
</dbReference>
<accession>A0A974P614</accession>
<keyword evidence="1" id="KW-0732">Signal</keyword>
<dbReference type="AlphaFoldDB" id="A0A974P614"/>
<feature type="signal peptide" evidence="1">
    <location>
        <begin position="1"/>
        <end position="25"/>
    </location>
</feature>
<evidence type="ECO:0000313" key="2">
    <source>
        <dbReference type="EMBL" id="QQZ51729.1"/>
    </source>
</evidence>
<reference evidence="2" key="1">
    <citation type="submission" date="2021-01" db="EMBL/GenBank/DDBJ databases">
        <title>Genome sequence of Phenylobacterium sp. 20VBR1 isolated from a valley glaceir, Ny-Alesund, Svalbard.</title>
        <authorList>
            <person name="Thomas F.A."/>
            <person name="Krishnan K.P."/>
            <person name="Sinha R.K."/>
        </authorList>
    </citation>
    <scope>NUCLEOTIDE SEQUENCE</scope>
    <source>
        <strain evidence="2">20VBR1</strain>
    </source>
</reference>
<sequence>MKDLVMRPLLPATFALALIAAPAFAQDSATDASAPRRRPRRPWVCWPLRA</sequence>
<proteinExistence type="predicted"/>
<protein>
    <submittedName>
        <fullName evidence="2">Uncharacterized protein</fullName>
    </submittedName>
</protein>
<feature type="chain" id="PRO_5036827195" evidence="1">
    <location>
        <begin position="26"/>
        <end position="50"/>
    </location>
</feature>
<evidence type="ECO:0000256" key="1">
    <source>
        <dbReference type="SAM" id="SignalP"/>
    </source>
</evidence>
<name>A0A974P614_9CAUL</name>